<gene>
    <name evidence="2" type="ORF">BN2476_130016</name>
</gene>
<sequence length="81" mass="9237">MTFTHGLSTFQGPNRGFSNDRQAPARKYVHELERRLIYYGPLRPHLVTVCHSLAAKKLSAAKHTRMPAARQAKPQQKPSQR</sequence>
<comment type="caution">
    <text evidence="2">The sequence shown here is derived from an EMBL/GenBank/DDBJ whole genome shotgun (WGS) entry which is preliminary data.</text>
</comment>
<dbReference type="AlphaFoldDB" id="A0A1N7RR63"/>
<evidence type="ECO:0000256" key="1">
    <source>
        <dbReference type="SAM" id="MobiDB-lite"/>
    </source>
</evidence>
<reference evidence="2" key="1">
    <citation type="submission" date="2016-12" db="EMBL/GenBank/DDBJ databases">
        <authorList>
            <person name="Moulin L."/>
        </authorList>
    </citation>
    <scope>NUCLEOTIDE SEQUENCE [LARGE SCALE GENOMIC DNA]</scope>
    <source>
        <strain evidence="2">STM 7183</strain>
    </source>
</reference>
<evidence type="ECO:0000313" key="3">
    <source>
        <dbReference type="Proteomes" id="UP000195569"/>
    </source>
</evidence>
<dbReference type="EMBL" id="CYGY02000013">
    <property type="protein sequence ID" value="SIT37615.1"/>
    <property type="molecule type" value="Genomic_DNA"/>
</dbReference>
<name>A0A1N7RR63_9BURK</name>
<protein>
    <submittedName>
        <fullName evidence="2">Uncharacterized protein</fullName>
    </submittedName>
</protein>
<feature type="compositionally biased region" description="Polar residues" evidence="1">
    <location>
        <begin position="1"/>
        <end position="21"/>
    </location>
</feature>
<dbReference type="Proteomes" id="UP000195569">
    <property type="component" value="Unassembled WGS sequence"/>
</dbReference>
<keyword evidence="3" id="KW-1185">Reference proteome</keyword>
<feature type="region of interest" description="Disordered" evidence="1">
    <location>
        <begin position="1"/>
        <end position="23"/>
    </location>
</feature>
<proteinExistence type="predicted"/>
<feature type="region of interest" description="Disordered" evidence="1">
    <location>
        <begin position="59"/>
        <end position="81"/>
    </location>
</feature>
<accession>A0A1N7RR63</accession>
<organism evidence="2 3">
    <name type="scientific">Paraburkholderia piptadeniae</name>
    <dbReference type="NCBI Taxonomy" id="1701573"/>
    <lineage>
        <taxon>Bacteria</taxon>
        <taxon>Pseudomonadati</taxon>
        <taxon>Pseudomonadota</taxon>
        <taxon>Betaproteobacteria</taxon>
        <taxon>Burkholderiales</taxon>
        <taxon>Burkholderiaceae</taxon>
        <taxon>Paraburkholderia</taxon>
    </lineage>
</organism>
<evidence type="ECO:0000313" key="2">
    <source>
        <dbReference type="EMBL" id="SIT37615.1"/>
    </source>
</evidence>